<reference evidence="1 2" key="1">
    <citation type="submission" date="2024-05" db="EMBL/GenBank/DDBJ databases">
        <title>A draft genome resource for the thread blight pathogen Marasmius tenuissimus strain MS-2.</title>
        <authorList>
            <person name="Yulfo-Soto G.E."/>
            <person name="Baruah I.K."/>
            <person name="Amoako-Attah I."/>
            <person name="Bukari Y."/>
            <person name="Meinhardt L.W."/>
            <person name="Bailey B.A."/>
            <person name="Cohen S.P."/>
        </authorList>
    </citation>
    <scope>NUCLEOTIDE SEQUENCE [LARGE SCALE GENOMIC DNA]</scope>
    <source>
        <strain evidence="1 2">MS-2</strain>
    </source>
</reference>
<keyword evidence="2" id="KW-1185">Reference proteome</keyword>
<evidence type="ECO:0000313" key="1">
    <source>
        <dbReference type="EMBL" id="KAL0069891.1"/>
    </source>
</evidence>
<gene>
    <name evidence="1" type="ORF">AAF712_003161</name>
</gene>
<name>A0ABR3A7A7_9AGAR</name>
<organism evidence="1 2">
    <name type="scientific">Marasmius tenuissimus</name>
    <dbReference type="NCBI Taxonomy" id="585030"/>
    <lineage>
        <taxon>Eukaryota</taxon>
        <taxon>Fungi</taxon>
        <taxon>Dikarya</taxon>
        <taxon>Basidiomycota</taxon>
        <taxon>Agaricomycotina</taxon>
        <taxon>Agaricomycetes</taxon>
        <taxon>Agaricomycetidae</taxon>
        <taxon>Agaricales</taxon>
        <taxon>Marasmiineae</taxon>
        <taxon>Marasmiaceae</taxon>
        <taxon>Marasmius</taxon>
    </lineage>
</organism>
<dbReference type="EMBL" id="JBBXMP010000010">
    <property type="protein sequence ID" value="KAL0069891.1"/>
    <property type="molecule type" value="Genomic_DNA"/>
</dbReference>
<comment type="caution">
    <text evidence="1">The sequence shown here is derived from an EMBL/GenBank/DDBJ whole genome shotgun (WGS) entry which is preliminary data.</text>
</comment>
<protein>
    <submittedName>
        <fullName evidence="1">Uncharacterized protein</fullName>
    </submittedName>
</protein>
<evidence type="ECO:0000313" key="2">
    <source>
        <dbReference type="Proteomes" id="UP001437256"/>
    </source>
</evidence>
<dbReference type="Proteomes" id="UP001437256">
    <property type="component" value="Unassembled WGS sequence"/>
</dbReference>
<proteinExistence type="predicted"/>
<accession>A0ABR3A7A7</accession>
<sequence>MNLISSPATLEFESLSRLSAKADPYALVLNARHQFAYASHLEPSSTVFKTTIPDDIDIVTSGKLVLLLSGHLCGSKISPDTYTNSALAQYIVGFLRNNSEDLAVEAVSDIFSDESGQTKVILTFTRSGEIEHPCAALQVTLQAIHLDLTWTRCTKYQQDTGIESSVFSEQMSLPIQGLVENVIGRFVTWHLVRRYPLIFGAWNKQLANEIPFFRKLHRAISGIARRSPNSYKSKYKRIIKTLRKQHIEAYTSSRASLFEYLQLQDDEGGAVPEVHLSDETVFCLAMEPQDLVPERNPWAPHHFTKTSIEESLVELTDDTDTDEEMADTNHTFDFQGGAEEAAAITQSFVEPLAGNRTSCDTLTDLVPGFFRRDHQDDLDFDWGSKDGSRDFAESLVGDFCFEEEMKTGSREEGSPVLMALDDAEFDTHQVLEHEDEDIDAGSLDMDDHILFEEHCTNYGIEDVILQ</sequence>